<proteinExistence type="inferred from homology"/>
<name>A0A437MEY6_9PROT</name>
<comment type="similarity">
    <text evidence="1">Belongs to the UPF0065 (bug) family.</text>
</comment>
<evidence type="ECO:0000256" key="1">
    <source>
        <dbReference type="ARBA" id="ARBA00006987"/>
    </source>
</evidence>
<accession>A0A437MEY6</accession>
<reference evidence="3 4" key="1">
    <citation type="submission" date="2019-01" db="EMBL/GenBank/DDBJ databases">
        <authorList>
            <person name="Chen W.-M."/>
        </authorList>
    </citation>
    <scope>NUCLEOTIDE SEQUENCE [LARGE SCALE GENOMIC DNA]</scope>
    <source>
        <strain evidence="3 4">CCP-6</strain>
    </source>
</reference>
<dbReference type="PANTHER" id="PTHR42928:SF5">
    <property type="entry name" value="BLR1237 PROTEIN"/>
    <property type="match status" value="1"/>
</dbReference>
<dbReference type="SUPFAM" id="SSF53850">
    <property type="entry name" value="Periplasmic binding protein-like II"/>
    <property type="match status" value="1"/>
</dbReference>
<dbReference type="PIRSF" id="PIRSF017082">
    <property type="entry name" value="YflP"/>
    <property type="match status" value="1"/>
</dbReference>
<keyword evidence="4" id="KW-1185">Reference proteome</keyword>
<evidence type="ECO:0000256" key="2">
    <source>
        <dbReference type="SAM" id="MobiDB-lite"/>
    </source>
</evidence>
<organism evidence="3 4">
    <name type="scientific">Rhodovarius crocodyli</name>
    <dbReference type="NCBI Taxonomy" id="1979269"/>
    <lineage>
        <taxon>Bacteria</taxon>
        <taxon>Pseudomonadati</taxon>
        <taxon>Pseudomonadota</taxon>
        <taxon>Alphaproteobacteria</taxon>
        <taxon>Acetobacterales</taxon>
        <taxon>Roseomonadaceae</taxon>
        <taxon>Rhodovarius</taxon>
    </lineage>
</organism>
<evidence type="ECO:0000313" key="3">
    <source>
        <dbReference type="EMBL" id="RVT96189.1"/>
    </source>
</evidence>
<feature type="compositionally biased region" description="Basic and acidic residues" evidence="2">
    <location>
        <begin position="33"/>
        <end position="47"/>
    </location>
</feature>
<dbReference type="Pfam" id="PF03401">
    <property type="entry name" value="TctC"/>
    <property type="match status" value="1"/>
</dbReference>
<comment type="caution">
    <text evidence="3">The sequence shown here is derived from an EMBL/GenBank/DDBJ whole genome shotgun (WGS) entry which is preliminary data.</text>
</comment>
<dbReference type="OrthoDB" id="7250553at2"/>
<gene>
    <name evidence="3" type="ORF">EOD42_13810</name>
</gene>
<evidence type="ECO:0000313" key="4">
    <source>
        <dbReference type="Proteomes" id="UP000282957"/>
    </source>
</evidence>
<dbReference type="Gene3D" id="3.40.190.10">
    <property type="entry name" value="Periplasmic binding protein-like II"/>
    <property type="match status" value="1"/>
</dbReference>
<protein>
    <submittedName>
        <fullName evidence="3">Tripartite tricarboxylate transporter substrate binding protein</fullName>
    </submittedName>
</protein>
<feature type="region of interest" description="Disordered" evidence="2">
    <location>
        <begin position="1"/>
        <end position="55"/>
    </location>
</feature>
<dbReference type="Proteomes" id="UP000282957">
    <property type="component" value="Unassembled WGS sequence"/>
</dbReference>
<dbReference type="InterPro" id="IPR005064">
    <property type="entry name" value="BUG"/>
</dbReference>
<dbReference type="PANTHER" id="PTHR42928">
    <property type="entry name" value="TRICARBOXYLATE-BINDING PROTEIN"/>
    <property type="match status" value="1"/>
</dbReference>
<dbReference type="InterPro" id="IPR042100">
    <property type="entry name" value="Bug_dom1"/>
</dbReference>
<dbReference type="CDD" id="cd07012">
    <property type="entry name" value="PBP2_Bug_TTT"/>
    <property type="match status" value="1"/>
</dbReference>
<dbReference type="EMBL" id="SACL01000004">
    <property type="protein sequence ID" value="RVT96189.1"/>
    <property type="molecule type" value="Genomic_DNA"/>
</dbReference>
<sequence>MTRITASACAGPSRPGPCVSGRWRRPSRASPNAREKPRHDRESRQHDEENEMMPTTRRCLLTTGAALAAAPARAALPDKPIRVICPWAAGGTFDAYLRGFAPLAGRHLGRSVLIENRPGAAGAVGMAYVKGQPADGSTLVGVTDASWRLPLVQRVDYDGTRDFTHLAGLNNMALGFIVLKDSPIRSIADLVERAKAQPEGLSVAGGGTPASPPFGMKLLELRTGIRFLYVPVAGPAPALNALLSKTVDLMFDSVGSAAGMIDSGEVRLLGVTTPGRSDRFPQVPSIREQGFDVSFDYLSGIAGPPGMAPEVSDALIEGFRKATMEPEHATLLARLSLLPAWRAGPDYAAYVSGLYRDLPPVLRAMGLTR</sequence>
<dbReference type="AlphaFoldDB" id="A0A437MEY6"/>
<dbReference type="Gene3D" id="3.40.190.150">
    <property type="entry name" value="Bordetella uptake gene, domain 1"/>
    <property type="match status" value="1"/>
</dbReference>